<gene>
    <name evidence="1" type="ORF">Taro_018456</name>
</gene>
<reference evidence="1" key="1">
    <citation type="submission" date="2017-07" db="EMBL/GenBank/DDBJ databases">
        <title>Taro Niue Genome Assembly and Annotation.</title>
        <authorList>
            <person name="Atibalentja N."/>
            <person name="Keating K."/>
            <person name="Fields C.J."/>
        </authorList>
    </citation>
    <scope>NUCLEOTIDE SEQUENCE</scope>
    <source>
        <strain evidence="1">Niue_2</strain>
        <tissue evidence="1">Leaf</tissue>
    </source>
</reference>
<proteinExistence type="predicted"/>
<comment type="caution">
    <text evidence="1">The sequence shown here is derived from an EMBL/GenBank/DDBJ whole genome shotgun (WGS) entry which is preliminary data.</text>
</comment>
<name>A0A843UTX1_COLES</name>
<protein>
    <submittedName>
        <fullName evidence="1">Uncharacterized protein</fullName>
    </submittedName>
</protein>
<sequence length="77" mass="8661">MELRLNYLDCFYPLKACLPPSKALPLLLNAREHPSPSLLPFEVPSHPCEGRRGEQQQAGMETAKTIKDVSLHDFVKS</sequence>
<evidence type="ECO:0000313" key="2">
    <source>
        <dbReference type="Proteomes" id="UP000652761"/>
    </source>
</evidence>
<dbReference type="EMBL" id="NMUH01000859">
    <property type="protein sequence ID" value="MQL85927.1"/>
    <property type="molecule type" value="Genomic_DNA"/>
</dbReference>
<dbReference type="Proteomes" id="UP000652761">
    <property type="component" value="Unassembled WGS sequence"/>
</dbReference>
<keyword evidence="2" id="KW-1185">Reference proteome</keyword>
<organism evidence="1 2">
    <name type="scientific">Colocasia esculenta</name>
    <name type="common">Wild taro</name>
    <name type="synonym">Arum esculentum</name>
    <dbReference type="NCBI Taxonomy" id="4460"/>
    <lineage>
        <taxon>Eukaryota</taxon>
        <taxon>Viridiplantae</taxon>
        <taxon>Streptophyta</taxon>
        <taxon>Embryophyta</taxon>
        <taxon>Tracheophyta</taxon>
        <taxon>Spermatophyta</taxon>
        <taxon>Magnoliopsida</taxon>
        <taxon>Liliopsida</taxon>
        <taxon>Araceae</taxon>
        <taxon>Aroideae</taxon>
        <taxon>Colocasieae</taxon>
        <taxon>Colocasia</taxon>
    </lineage>
</organism>
<accession>A0A843UTX1</accession>
<dbReference type="AlphaFoldDB" id="A0A843UTX1"/>
<evidence type="ECO:0000313" key="1">
    <source>
        <dbReference type="EMBL" id="MQL85927.1"/>
    </source>
</evidence>